<dbReference type="eggNOG" id="COG0730">
    <property type="taxonomic scope" value="Bacteria"/>
</dbReference>
<evidence type="ECO:0000256" key="2">
    <source>
        <dbReference type="ARBA" id="ARBA00009142"/>
    </source>
</evidence>
<dbReference type="Proteomes" id="UP000009080">
    <property type="component" value="Chromosome"/>
</dbReference>
<dbReference type="STRING" id="377629.TERTU_2025"/>
<dbReference type="PANTHER" id="PTHR43483">
    <property type="entry name" value="MEMBRANE TRANSPORTER PROTEIN HI_0806-RELATED"/>
    <property type="match status" value="1"/>
</dbReference>
<dbReference type="HOGENOM" id="CLU_045498_6_0_6"/>
<keyword evidence="5 6" id="KW-0472">Membrane</keyword>
<dbReference type="Pfam" id="PF01925">
    <property type="entry name" value="TauE"/>
    <property type="match status" value="1"/>
</dbReference>
<dbReference type="GO" id="GO:0005886">
    <property type="term" value="C:plasma membrane"/>
    <property type="evidence" value="ECO:0007669"/>
    <property type="project" value="UniProtKB-SubCell"/>
</dbReference>
<protein>
    <recommendedName>
        <fullName evidence="6">Probable membrane transporter protein</fullName>
    </recommendedName>
</protein>
<feature type="transmembrane region" description="Helical" evidence="6">
    <location>
        <begin position="110"/>
        <end position="131"/>
    </location>
</feature>
<keyword evidence="4 6" id="KW-1133">Transmembrane helix</keyword>
<feature type="transmembrane region" description="Helical" evidence="6">
    <location>
        <begin position="7"/>
        <end position="33"/>
    </location>
</feature>
<feature type="transmembrane region" description="Helical" evidence="6">
    <location>
        <begin position="215"/>
        <end position="236"/>
    </location>
</feature>
<dbReference type="PANTHER" id="PTHR43483:SF3">
    <property type="entry name" value="MEMBRANE TRANSPORTER PROTEIN HI_0806-RELATED"/>
    <property type="match status" value="1"/>
</dbReference>
<evidence type="ECO:0000256" key="1">
    <source>
        <dbReference type="ARBA" id="ARBA00004141"/>
    </source>
</evidence>
<evidence type="ECO:0000256" key="5">
    <source>
        <dbReference type="ARBA" id="ARBA00023136"/>
    </source>
</evidence>
<feature type="transmembrane region" description="Helical" evidence="6">
    <location>
        <begin position="248"/>
        <end position="266"/>
    </location>
</feature>
<reference evidence="7 8" key="1">
    <citation type="journal article" date="2009" name="PLoS ONE">
        <title>The complete genome of Teredinibacter turnerae T7901: an intracellular endosymbiont of marine wood-boring bivalves (shipworms).</title>
        <authorList>
            <person name="Yang J.C."/>
            <person name="Madupu R."/>
            <person name="Durkin A.S."/>
            <person name="Ekborg N.A."/>
            <person name="Pedamallu C.S."/>
            <person name="Hostetler J.B."/>
            <person name="Radune D."/>
            <person name="Toms B.S."/>
            <person name="Henrissat B."/>
            <person name="Coutinho P.M."/>
            <person name="Schwarz S."/>
            <person name="Field L."/>
            <person name="Trindade-Silva A.E."/>
            <person name="Soares C.A.G."/>
            <person name="Elshahawi S."/>
            <person name="Hanora A."/>
            <person name="Schmidt E.W."/>
            <person name="Haygood M.G."/>
            <person name="Posfai J."/>
            <person name="Benner J."/>
            <person name="Madinger C."/>
            <person name="Nove J."/>
            <person name="Anton B."/>
            <person name="Chaudhary K."/>
            <person name="Foster J."/>
            <person name="Holman A."/>
            <person name="Kumar S."/>
            <person name="Lessard P.A."/>
            <person name="Luyten Y.A."/>
            <person name="Slatko B."/>
            <person name="Wood N."/>
            <person name="Wu B."/>
            <person name="Teplitski M."/>
            <person name="Mougous J.D."/>
            <person name="Ward N."/>
            <person name="Eisen J.A."/>
            <person name="Badger J.H."/>
            <person name="Distel D.L."/>
        </authorList>
    </citation>
    <scope>NUCLEOTIDE SEQUENCE [LARGE SCALE GENOMIC DNA]</scope>
    <source>
        <strain evidence="8">ATCC 39867 / T7901</strain>
    </source>
</reference>
<comment type="subcellular location">
    <subcellularLocation>
        <location evidence="6">Cell membrane</location>
        <topology evidence="6">Multi-pass membrane protein</topology>
    </subcellularLocation>
    <subcellularLocation>
        <location evidence="1">Membrane</location>
        <topology evidence="1">Multi-pass membrane protein</topology>
    </subcellularLocation>
</comment>
<feature type="transmembrane region" description="Helical" evidence="6">
    <location>
        <begin position="181"/>
        <end position="203"/>
    </location>
</feature>
<accession>C5BIQ2</accession>
<dbReference type="EMBL" id="CP001614">
    <property type="protein sequence ID" value="ACR13111.1"/>
    <property type="molecule type" value="Genomic_DNA"/>
</dbReference>
<comment type="similarity">
    <text evidence="2 6">Belongs to the 4-toluene sulfonate uptake permease (TSUP) (TC 2.A.102) family.</text>
</comment>
<evidence type="ECO:0000256" key="3">
    <source>
        <dbReference type="ARBA" id="ARBA00022692"/>
    </source>
</evidence>
<evidence type="ECO:0000313" key="7">
    <source>
        <dbReference type="EMBL" id="ACR13111.1"/>
    </source>
</evidence>
<dbReference type="KEGG" id="ttu:TERTU_2025"/>
<evidence type="ECO:0000256" key="6">
    <source>
        <dbReference type="RuleBase" id="RU363041"/>
    </source>
</evidence>
<feature type="transmembrane region" description="Helical" evidence="6">
    <location>
        <begin position="85"/>
        <end position="104"/>
    </location>
</feature>
<feature type="transmembrane region" description="Helical" evidence="6">
    <location>
        <begin position="143"/>
        <end position="161"/>
    </location>
</feature>
<organism evidence="7 8">
    <name type="scientific">Teredinibacter turnerae (strain ATCC 39867 / T7901)</name>
    <dbReference type="NCBI Taxonomy" id="377629"/>
    <lineage>
        <taxon>Bacteria</taxon>
        <taxon>Pseudomonadati</taxon>
        <taxon>Pseudomonadota</taxon>
        <taxon>Gammaproteobacteria</taxon>
        <taxon>Cellvibrionales</taxon>
        <taxon>Cellvibrionaceae</taxon>
        <taxon>Teredinibacter</taxon>
    </lineage>
</organism>
<keyword evidence="6" id="KW-1003">Cell membrane</keyword>
<sequence>MTEWLPIIAALIATGALAGLLAGLLGVGGGIVIVPVLYFIFQLIGISAATAMTVATGTSLLIIIPTSVSSIRAHHKRGNIDSQLVRLWWPFIVLGVVLGVVFATEAGGQVAAIIFGIVAILVAANMMFRANAQPLFSSLPGKLWQSVIAAVIGLVSVVMGIGGGTLGVPTLSACNFPAHRAVGTAAVFGFIIALPGAALLLVYGSTPPDAPLGTIGVVNLLGFAVIVPLTVLMAPVGVKLGAMLNDVLLKRTFAVFLCLSGARMVYQAVLAS</sequence>
<dbReference type="RefSeq" id="WP_015819224.1">
    <property type="nucleotide sequence ID" value="NC_012997.1"/>
</dbReference>
<dbReference type="AlphaFoldDB" id="C5BIQ2"/>
<name>C5BIQ2_TERTT</name>
<feature type="transmembrane region" description="Helical" evidence="6">
    <location>
        <begin position="39"/>
        <end position="64"/>
    </location>
</feature>
<dbReference type="OrthoDB" id="457670at2"/>
<keyword evidence="3 6" id="KW-0812">Transmembrane</keyword>
<proteinExistence type="inferred from homology"/>
<evidence type="ECO:0000256" key="4">
    <source>
        <dbReference type="ARBA" id="ARBA00022989"/>
    </source>
</evidence>
<gene>
    <name evidence="7" type="ordered locus">TERTU_2025</name>
</gene>
<keyword evidence="8" id="KW-1185">Reference proteome</keyword>
<dbReference type="InterPro" id="IPR002781">
    <property type="entry name" value="TM_pro_TauE-like"/>
</dbReference>
<evidence type="ECO:0000313" key="8">
    <source>
        <dbReference type="Proteomes" id="UP000009080"/>
    </source>
</evidence>